<dbReference type="RefSeq" id="WP_092481473.1">
    <property type="nucleotide sequence ID" value="NZ_FOYM01000001.1"/>
</dbReference>
<sequence length="148" mass="15987">MRYTQGKTGRVFVARVEHGDDLLAELNQLVEKEQISAGVFFVIGALKEAALVAGPEECTRPPVPVWREFSDCRELIGTGTLFPGDGGEPVFHLHGVTGKGDLTLMGCLRGESEVYLVAEVIILEITDSGAVKEFDPASGLKMLNFLPV</sequence>
<gene>
    <name evidence="2" type="ORF">SAMN05660706_10168</name>
</gene>
<organism evidence="2 3">
    <name type="scientific">Desulfoscipio geothermicus DSM 3669</name>
    <dbReference type="NCBI Taxonomy" id="1121426"/>
    <lineage>
        <taxon>Bacteria</taxon>
        <taxon>Bacillati</taxon>
        <taxon>Bacillota</taxon>
        <taxon>Clostridia</taxon>
        <taxon>Eubacteriales</taxon>
        <taxon>Desulfallaceae</taxon>
        <taxon>Desulfoscipio</taxon>
    </lineage>
</organism>
<dbReference type="Gene3D" id="3.30.1330.80">
    <property type="entry name" value="Hypothetical protein, similar to alpha- acetolactate decarboxylase, domain 2"/>
    <property type="match status" value="1"/>
</dbReference>
<accession>A0A1I6CNU9</accession>
<keyword evidence="3" id="KW-1185">Reference proteome</keyword>
<dbReference type="CDD" id="cd11378">
    <property type="entry name" value="DUF296"/>
    <property type="match status" value="1"/>
</dbReference>
<dbReference type="PANTHER" id="PTHR34988:SF1">
    <property type="entry name" value="DNA-BINDING PROTEIN"/>
    <property type="match status" value="1"/>
</dbReference>
<evidence type="ECO:0000259" key="1">
    <source>
        <dbReference type="PROSITE" id="PS51742"/>
    </source>
</evidence>
<dbReference type="PROSITE" id="PS51742">
    <property type="entry name" value="PPC"/>
    <property type="match status" value="1"/>
</dbReference>
<dbReference type="OrthoDB" id="9798999at2"/>
<feature type="domain" description="PPC" evidence="1">
    <location>
        <begin position="6"/>
        <end position="146"/>
    </location>
</feature>
<dbReference type="Proteomes" id="UP000199584">
    <property type="component" value="Unassembled WGS sequence"/>
</dbReference>
<keyword evidence="2" id="KW-0238">DNA-binding</keyword>
<dbReference type="PANTHER" id="PTHR34988">
    <property type="entry name" value="PROTEIN, PUTATIVE-RELATED"/>
    <property type="match status" value="1"/>
</dbReference>
<evidence type="ECO:0000313" key="3">
    <source>
        <dbReference type="Proteomes" id="UP000199584"/>
    </source>
</evidence>
<reference evidence="3" key="1">
    <citation type="submission" date="2016-10" db="EMBL/GenBank/DDBJ databases">
        <authorList>
            <person name="Varghese N."/>
            <person name="Submissions S."/>
        </authorList>
    </citation>
    <scope>NUCLEOTIDE SEQUENCE [LARGE SCALE GENOMIC DNA]</scope>
    <source>
        <strain evidence="3">DSM 3669</strain>
    </source>
</reference>
<protein>
    <submittedName>
        <fullName evidence="2">Predicted DNA-binding protein with PD1-like DNA-binding motif</fullName>
    </submittedName>
</protein>
<dbReference type="GO" id="GO:0003677">
    <property type="term" value="F:DNA binding"/>
    <property type="evidence" value="ECO:0007669"/>
    <property type="project" value="UniProtKB-KW"/>
</dbReference>
<name>A0A1I6CNU9_9FIRM</name>
<dbReference type="AlphaFoldDB" id="A0A1I6CNU9"/>
<proteinExistence type="predicted"/>
<dbReference type="Pfam" id="PF03479">
    <property type="entry name" value="PCC"/>
    <property type="match status" value="1"/>
</dbReference>
<dbReference type="SUPFAM" id="SSF117856">
    <property type="entry name" value="AF0104/ALDC/Ptd012-like"/>
    <property type="match status" value="1"/>
</dbReference>
<dbReference type="STRING" id="39060.SAMN05660706_10168"/>
<dbReference type="EMBL" id="FOYM01000001">
    <property type="protein sequence ID" value="SFQ94850.1"/>
    <property type="molecule type" value="Genomic_DNA"/>
</dbReference>
<evidence type="ECO:0000313" key="2">
    <source>
        <dbReference type="EMBL" id="SFQ94850.1"/>
    </source>
</evidence>
<dbReference type="InterPro" id="IPR005175">
    <property type="entry name" value="PPC_dom"/>
</dbReference>